<dbReference type="Proteomes" id="UP000192738">
    <property type="component" value="Unassembled WGS sequence"/>
</dbReference>
<proteinExistence type="predicted"/>
<keyword evidence="3" id="KW-1185">Reference proteome</keyword>
<organism evidence="2 3">
    <name type="scientific">Sporomusa malonica</name>
    <dbReference type="NCBI Taxonomy" id="112901"/>
    <lineage>
        <taxon>Bacteria</taxon>
        <taxon>Bacillati</taxon>
        <taxon>Bacillota</taxon>
        <taxon>Negativicutes</taxon>
        <taxon>Selenomonadales</taxon>
        <taxon>Sporomusaceae</taxon>
        <taxon>Sporomusa</taxon>
    </lineage>
</organism>
<dbReference type="AlphaFoldDB" id="A0A1W2C5Z1"/>
<protein>
    <submittedName>
        <fullName evidence="2">Uncharacterized protein</fullName>
    </submittedName>
</protein>
<evidence type="ECO:0000256" key="1">
    <source>
        <dbReference type="SAM" id="Phobius"/>
    </source>
</evidence>
<accession>A0A1W2C5Z1</accession>
<gene>
    <name evidence="2" type="ORF">SAMN04488500_109177</name>
</gene>
<feature type="transmembrane region" description="Helical" evidence="1">
    <location>
        <begin position="45"/>
        <end position="69"/>
    </location>
</feature>
<keyword evidence="1" id="KW-1133">Transmembrane helix</keyword>
<reference evidence="2 3" key="1">
    <citation type="submission" date="2017-04" db="EMBL/GenBank/DDBJ databases">
        <authorList>
            <person name="Afonso C.L."/>
            <person name="Miller P.J."/>
            <person name="Scott M.A."/>
            <person name="Spackman E."/>
            <person name="Goraichik I."/>
            <person name="Dimitrov K.M."/>
            <person name="Suarez D.L."/>
            <person name="Swayne D.E."/>
        </authorList>
    </citation>
    <scope>NUCLEOTIDE SEQUENCE [LARGE SCALE GENOMIC DNA]</scope>
    <source>
        <strain evidence="2 3">DSM 5090</strain>
    </source>
</reference>
<dbReference type="EMBL" id="FWXI01000009">
    <property type="protein sequence ID" value="SMC80677.1"/>
    <property type="molecule type" value="Genomic_DNA"/>
</dbReference>
<keyword evidence="1" id="KW-0812">Transmembrane</keyword>
<feature type="transmembrane region" description="Helical" evidence="1">
    <location>
        <begin position="7"/>
        <end position="29"/>
    </location>
</feature>
<name>A0A1W2C5Z1_9FIRM</name>
<dbReference type="OrthoDB" id="9991544at2"/>
<evidence type="ECO:0000313" key="2">
    <source>
        <dbReference type="EMBL" id="SMC80677.1"/>
    </source>
</evidence>
<keyword evidence="1" id="KW-0472">Membrane</keyword>
<dbReference type="RefSeq" id="WP_084576072.1">
    <property type="nucleotide sequence ID" value="NZ_CP155572.1"/>
</dbReference>
<evidence type="ECO:0000313" key="3">
    <source>
        <dbReference type="Proteomes" id="UP000192738"/>
    </source>
</evidence>
<sequence>MNFKKLAVFFYDILQLVAAIVSIGGLYVYRDNLLACLEYIRPYSAYLIGGIITFMFIAIAFCSWYFLWYKKKVTNWDKMGYKVVGVEYLYKYDDDDYKKQCQTTRIVIKANKNGVNRYYARYVWTGKGTECAPVLLSALPNQSIQNVKHGIGGWSTYEVDLGKALKRGEEMELKIRQEFYDRQGVIRPMLEKQIADPIDKLTLRVLVSQKRLPVENSVCQEILDASTAIIYNEESNHLMMDEHTREIRWEIVKPKLHKVYRICWKWADEISSS</sequence>